<evidence type="ECO:0000256" key="1">
    <source>
        <dbReference type="SAM" id="Phobius"/>
    </source>
</evidence>
<dbReference type="InterPro" id="IPR035940">
    <property type="entry name" value="CAP_sf"/>
</dbReference>
<keyword evidence="1" id="KW-0472">Membrane</keyword>
<dbReference type="Gene3D" id="3.40.33.10">
    <property type="entry name" value="CAP"/>
    <property type="match status" value="1"/>
</dbReference>
<dbReference type="SUPFAM" id="SSF55797">
    <property type="entry name" value="PR-1-like"/>
    <property type="match status" value="1"/>
</dbReference>
<feature type="domain" description="SCP" evidence="2">
    <location>
        <begin position="1"/>
        <end position="100"/>
    </location>
</feature>
<keyword evidence="1" id="KW-0812">Transmembrane</keyword>
<dbReference type="Pfam" id="PF00188">
    <property type="entry name" value="CAP"/>
    <property type="match status" value="1"/>
</dbReference>
<evidence type="ECO:0000259" key="2">
    <source>
        <dbReference type="SMART" id="SM00198"/>
    </source>
</evidence>
<dbReference type="RefSeq" id="XP_008588635.1">
    <property type="nucleotide sequence ID" value="XM_008590413.1"/>
</dbReference>
<dbReference type="PANTHER" id="PTHR10334">
    <property type="entry name" value="CYSTEINE-RICH SECRETORY PROTEIN-RELATED"/>
    <property type="match status" value="1"/>
</dbReference>
<evidence type="ECO:0000313" key="3">
    <source>
        <dbReference type="Proteomes" id="UP000694923"/>
    </source>
</evidence>
<dbReference type="Proteomes" id="UP000694923">
    <property type="component" value="Unplaced"/>
</dbReference>
<organism evidence="3 4">
    <name type="scientific">Galeopterus variegatus</name>
    <name type="common">Malayan flying lemur</name>
    <name type="synonym">Cynocephalus variegatus</name>
    <dbReference type="NCBI Taxonomy" id="482537"/>
    <lineage>
        <taxon>Eukaryota</taxon>
        <taxon>Metazoa</taxon>
        <taxon>Chordata</taxon>
        <taxon>Craniata</taxon>
        <taxon>Vertebrata</taxon>
        <taxon>Euteleostomi</taxon>
        <taxon>Mammalia</taxon>
        <taxon>Eutheria</taxon>
        <taxon>Euarchontoglires</taxon>
        <taxon>Dermoptera</taxon>
        <taxon>Cynocephalidae</taxon>
        <taxon>Galeopterus</taxon>
    </lineage>
</organism>
<keyword evidence="3" id="KW-1185">Reference proteome</keyword>
<evidence type="ECO:0000313" key="4">
    <source>
        <dbReference type="RefSeq" id="XP_008588635.1"/>
    </source>
</evidence>
<protein>
    <submittedName>
        <fullName evidence="4">GLIPR1-like protein 1</fullName>
    </submittedName>
</protein>
<sequence>SWDEGLAKMAKAWANKCKFQHNSCLGQPYECYAAFEYVGENIWLGGIRIFTPNTAVTGWYNETEFYDFDTLSCSRVCGHYTQCTLEYPVPVPKPMGNAPHQIAYNPFSLGFALLGIFCHLYKKDIIKTDNKETVYG</sequence>
<feature type="non-terminal residue" evidence="4">
    <location>
        <position position="1"/>
    </location>
</feature>
<dbReference type="InterPro" id="IPR001283">
    <property type="entry name" value="CRISP-related"/>
</dbReference>
<dbReference type="GeneID" id="103605787"/>
<dbReference type="SMART" id="SM00198">
    <property type="entry name" value="SCP"/>
    <property type="match status" value="1"/>
</dbReference>
<reference evidence="4" key="1">
    <citation type="submission" date="2025-08" db="UniProtKB">
        <authorList>
            <consortium name="RefSeq"/>
        </authorList>
    </citation>
    <scope>IDENTIFICATION</scope>
</reference>
<accession>A0ABM0S6Z4</accession>
<keyword evidence="1" id="KW-1133">Transmembrane helix</keyword>
<dbReference type="InterPro" id="IPR014044">
    <property type="entry name" value="CAP_dom"/>
</dbReference>
<feature type="transmembrane region" description="Helical" evidence="1">
    <location>
        <begin position="102"/>
        <end position="121"/>
    </location>
</feature>
<gene>
    <name evidence="4" type="primary">LOC103605787</name>
</gene>
<proteinExistence type="predicted"/>
<name>A0ABM0S6Z4_GALVR</name>